<keyword evidence="2" id="KW-1185">Reference proteome</keyword>
<evidence type="ECO:0000313" key="2">
    <source>
        <dbReference type="Proteomes" id="UP000805193"/>
    </source>
</evidence>
<sequence length="455" mass="48470">MTSETACRPPSSAFKLNAICEKLARGPDDTPDLMAAASGDDTSAADDVTPDDVATGRGSSSSPRAPPPTSQDPASGGTTALEDDEEDDFGEEDEDEDDDSGALNGALTNHSDNEQEGGGGSRGTTVASAGFGGEVPCAWPDTDSALDGRMRNKRKNFQPKNIAAAVFADSDEEEDEDEEVPSESRLPSERDAVDLVGDDEATVVASMRFKRSTTTAPLSPVAAEGGAPQTPAAGREEGPLDLSDAGSMRRKSQPVKRVVLNSVTTEGAGGSGVVPSSRRGGFPAVVVDLSGNRRSDEDESTTGTMGLKESEERSSSLPSSPQPLLVRPSGDGASSPFVTTANTPGARHHHMHHQHHHHHHHQSQQPQQHPPPQQQHQHQHRAGDASLMKDYAENTMKELLSMYGLHDVVESITKHVPLHHFSSATKAQTFEMRMPPPTLQHLRFLRQLCGLYALV</sequence>
<evidence type="ECO:0000313" key="1">
    <source>
        <dbReference type="EMBL" id="KAG0411670.1"/>
    </source>
</evidence>
<proteinExistence type="predicted"/>
<dbReference type="Proteomes" id="UP000805193">
    <property type="component" value="Unassembled WGS sequence"/>
</dbReference>
<reference evidence="1 2" key="1">
    <citation type="journal article" date="2020" name="Cell">
        <title>Large-Scale Comparative Analyses of Tick Genomes Elucidate Their Genetic Diversity and Vector Capacities.</title>
        <authorList>
            <consortium name="Tick Genome and Microbiome Consortium (TIGMIC)"/>
            <person name="Jia N."/>
            <person name="Wang J."/>
            <person name="Shi W."/>
            <person name="Du L."/>
            <person name="Sun Y."/>
            <person name="Zhan W."/>
            <person name="Jiang J.F."/>
            <person name="Wang Q."/>
            <person name="Zhang B."/>
            <person name="Ji P."/>
            <person name="Bell-Sakyi L."/>
            <person name="Cui X.M."/>
            <person name="Yuan T.T."/>
            <person name="Jiang B.G."/>
            <person name="Yang W.F."/>
            <person name="Lam T.T."/>
            <person name="Chang Q.C."/>
            <person name="Ding S.J."/>
            <person name="Wang X.J."/>
            <person name="Zhu J.G."/>
            <person name="Ruan X.D."/>
            <person name="Zhao L."/>
            <person name="Wei J.T."/>
            <person name="Ye R.Z."/>
            <person name="Que T.C."/>
            <person name="Du C.H."/>
            <person name="Zhou Y.H."/>
            <person name="Cheng J.X."/>
            <person name="Dai P.F."/>
            <person name="Guo W.B."/>
            <person name="Han X.H."/>
            <person name="Huang E.J."/>
            <person name="Li L.F."/>
            <person name="Wei W."/>
            <person name="Gao Y.C."/>
            <person name="Liu J.Z."/>
            <person name="Shao H.Z."/>
            <person name="Wang X."/>
            <person name="Wang C.C."/>
            <person name="Yang T.C."/>
            <person name="Huo Q.B."/>
            <person name="Li W."/>
            <person name="Chen H.Y."/>
            <person name="Chen S.E."/>
            <person name="Zhou L.G."/>
            <person name="Ni X.B."/>
            <person name="Tian J.H."/>
            <person name="Sheng Y."/>
            <person name="Liu T."/>
            <person name="Pan Y.S."/>
            <person name="Xia L.Y."/>
            <person name="Li J."/>
            <person name="Zhao F."/>
            <person name="Cao W.C."/>
        </authorList>
    </citation>
    <scope>NUCLEOTIDE SEQUENCE [LARGE SCALE GENOMIC DNA]</scope>
    <source>
        <strain evidence="1">Iper-2018</strain>
    </source>
</reference>
<gene>
    <name evidence="1" type="ORF">HPB47_011191</name>
</gene>
<organism evidence="1 2">
    <name type="scientific">Ixodes persulcatus</name>
    <name type="common">Taiga tick</name>
    <dbReference type="NCBI Taxonomy" id="34615"/>
    <lineage>
        <taxon>Eukaryota</taxon>
        <taxon>Metazoa</taxon>
        <taxon>Ecdysozoa</taxon>
        <taxon>Arthropoda</taxon>
        <taxon>Chelicerata</taxon>
        <taxon>Arachnida</taxon>
        <taxon>Acari</taxon>
        <taxon>Parasitiformes</taxon>
        <taxon>Ixodida</taxon>
        <taxon>Ixodoidea</taxon>
        <taxon>Ixodidae</taxon>
        <taxon>Ixodinae</taxon>
        <taxon>Ixodes</taxon>
    </lineage>
</organism>
<protein>
    <submittedName>
        <fullName evidence="1">Uncharacterized protein</fullName>
    </submittedName>
</protein>
<comment type="caution">
    <text evidence="1">The sequence shown here is derived from an EMBL/GenBank/DDBJ whole genome shotgun (WGS) entry which is preliminary data.</text>
</comment>
<accession>A0AC60NWX8</accession>
<name>A0AC60NWX8_IXOPE</name>
<dbReference type="EMBL" id="JABSTQ010011414">
    <property type="protein sequence ID" value="KAG0411670.1"/>
    <property type="molecule type" value="Genomic_DNA"/>
</dbReference>